<proteinExistence type="predicted"/>
<keyword evidence="4" id="KW-1185">Reference proteome</keyword>
<feature type="signal peptide" evidence="1">
    <location>
        <begin position="1"/>
        <end position="17"/>
    </location>
</feature>
<feature type="chain" id="PRO_5035308796" description="CRAL-TRIO domain-containing protein" evidence="1">
    <location>
        <begin position="18"/>
        <end position="226"/>
    </location>
</feature>
<name>A0A8J2P1G4_9HEXA</name>
<dbReference type="OrthoDB" id="75724at2759"/>
<dbReference type="PANTHER" id="PTHR23324">
    <property type="entry name" value="SEC14 RELATED PROTEIN"/>
    <property type="match status" value="1"/>
</dbReference>
<dbReference type="PANTHER" id="PTHR23324:SF83">
    <property type="entry name" value="SEC14-LIKE PROTEIN 2"/>
    <property type="match status" value="1"/>
</dbReference>
<evidence type="ECO:0000313" key="4">
    <source>
        <dbReference type="Proteomes" id="UP000708208"/>
    </source>
</evidence>
<evidence type="ECO:0000256" key="1">
    <source>
        <dbReference type="SAM" id="SignalP"/>
    </source>
</evidence>
<evidence type="ECO:0000259" key="2">
    <source>
        <dbReference type="PROSITE" id="PS50191"/>
    </source>
</evidence>
<gene>
    <name evidence="3" type="ORF">AFUS01_LOCUS11173</name>
</gene>
<sequence length="226" mass="26417">MLWIHLVIFALLTIVSASHDSIVDGTQTKFFQNVTKHSNDILNWEVPENIKSKFPFYITGYDFENRPVIVFEWGKWYTRSVVEKNGQELVDLKKMQDLVVERLRTSFYRRPLNDTESGLVDDEFVLLVDMKAYNLLQLTSLQNLKYLMEYFAKFDKCYEKFAYGFMINVSAVAKQFVGLYTAFMAKYIVRTEVFGTDSKVWIPQLLRKIPPDQLPPKYGGTSTLKQ</sequence>
<feature type="domain" description="CRAL-TRIO" evidence="2">
    <location>
        <begin position="46"/>
        <end position="226"/>
    </location>
</feature>
<evidence type="ECO:0000313" key="3">
    <source>
        <dbReference type="EMBL" id="CAG7721995.1"/>
    </source>
</evidence>
<dbReference type="GO" id="GO:0005737">
    <property type="term" value="C:cytoplasm"/>
    <property type="evidence" value="ECO:0007669"/>
    <property type="project" value="TreeGrafter"/>
</dbReference>
<organism evidence="3 4">
    <name type="scientific">Allacma fusca</name>
    <dbReference type="NCBI Taxonomy" id="39272"/>
    <lineage>
        <taxon>Eukaryota</taxon>
        <taxon>Metazoa</taxon>
        <taxon>Ecdysozoa</taxon>
        <taxon>Arthropoda</taxon>
        <taxon>Hexapoda</taxon>
        <taxon>Collembola</taxon>
        <taxon>Symphypleona</taxon>
        <taxon>Sminthuridae</taxon>
        <taxon>Allacma</taxon>
    </lineage>
</organism>
<dbReference type="CDD" id="cd00170">
    <property type="entry name" value="SEC14"/>
    <property type="match status" value="1"/>
</dbReference>
<dbReference type="PROSITE" id="PS50191">
    <property type="entry name" value="CRAL_TRIO"/>
    <property type="match status" value="1"/>
</dbReference>
<accession>A0A8J2P1G4</accession>
<reference evidence="3" key="1">
    <citation type="submission" date="2021-06" db="EMBL/GenBank/DDBJ databases">
        <authorList>
            <person name="Hodson N. C."/>
            <person name="Mongue J. A."/>
            <person name="Jaron S. K."/>
        </authorList>
    </citation>
    <scope>NUCLEOTIDE SEQUENCE</scope>
</reference>
<dbReference type="EMBL" id="CAJVCH010085029">
    <property type="protein sequence ID" value="CAG7721995.1"/>
    <property type="molecule type" value="Genomic_DNA"/>
</dbReference>
<dbReference type="InterPro" id="IPR051064">
    <property type="entry name" value="SEC14/CRAL-TRIO_domain"/>
</dbReference>
<comment type="caution">
    <text evidence="3">The sequence shown here is derived from an EMBL/GenBank/DDBJ whole genome shotgun (WGS) entry which is preliminary data.</text>
</comment>
<keyword evidence="1" id="KW-0732">Signal</keyword>
<dbReference type="Pfam" id="PF00650">
    <property type="entry name" value="CRAL_TRIO"/>
    <property type="match status" value="1"/>
</dbReference>
<dbReference type="AlphaFoldDB" id="A0A8J2P1G4"/>
<dbReference type="Proteomes" id="UP000708208">
    <property type="component" value="Unassembled WGS sequence"/>
</dbReference>
<dbReference type="InterPro" id="IPR001251">
    <property type="entry name" value="CRAL-TRIO_dom"/>
</dbReference>
<protein>
    <recommendedName>
        <fullName evidence="2">CRAL-TRIO domain-containing protein</fullName>
    </recommendedName>
</protein>